<protein>
    <submittedName>
        <fullName evidence="2">Uncharacterized protein</fullName>
    </submittedName>
</protein>
<comment type="caution">
    <text evidence="2">The sequence shown here is derived from an EMBL/GenBank/DDBJ whole genome shotgun (WGS) entry which is preliminary data.</text>
</comment>
<keyword evidence="1" id="KW-0732">Signal</keyword>
<reference evidence="3" key="1">
    <citation type="journal article" date="2019" name="Int. J. Syst. Evol. Microbiol.">
        <title>The Global Catalogue of Microorganisms (GCM) 10K type strain sequencing project: providing services to taxonomists for standard genome sequencing and annotation.</title>
        <authorList>
            <consortium name="The Broad Institute Genomics Platform"/>
            <consortium name="The Broad Institute Genome Sequencing Center for Infectious Disease"/>
            <person name="Wu L."/>
            <person name="Ma J."/>
        </authorList>
    </citation>
    <scope>NUCLEOTIDE SEQUENCE [LARGE SCALE GENOMIC DNA]</scope>
    <source>
        <strain evidence="3">JCM 17066</strain>
    </source>
</reference>
<proteinExistence type="predicted"/>
<organism evidence="2 3">
    <name type="scientific">Paraherbaspirillum soli</name>
    <dbReference type="NCBI Taxonomy" id="631222"/>
    <lineage>
        <taxon>Bacteria</taxon>
        <taxon>Pseudomonadati</taxon>
        <taxon>Pseudomonadota</taxon>
        <taxon>Betaproteobacteria</taxon>
        <taxon>Burkholderiales</taxon>
        <taxon>Oxalobacteraceae</taxon>
        <taxon>Paraherbaspirillum</taxon>
    </lineage>
</organism>
<accession>A0ABW0MDS9</accession>
<evidence type="ECO:0000256" key="1">
    <source>
        <dbReference type="SAM" id="SignalP"/>
    </source>
</evidence>
<feature type="signal peptide" evidence="1">
    <location>
        <begin position="1"/>
        <end position="18"/>
    </location>
</feature>
<evidence type="ECO:0000313" key="3">
    <source>
        <dbReference type="Proteomes" id="UP001596045"/>
    </source>
</evidence>
<name>A0ABW0MDS9_9BURK</name>
<gene>
    <name evidence="2" type="ORF">ACFPM8_15585</name>
</gene>
<feature type="chain" id="PRO_5047343144" evidence="1">
    <location>
        <begin position="19"/>
        <end position="154"/>
    </location>
</feature>
<keyword evidence="3" id="KW-1185">Reference proteome</keyword>
<dbReference type="RefSeq" id="WP_378998601.1">
    <property type="nucleotide sequence ID" value="NZ_JBHSMT010000026.1"/>
</dbReference>
<dbReference type="Proteomes" id="UP001596045">
    <property type="component" value="Unassembled WGS sequence"/>
</dbReference>
<evidence type="ECO:0000313" key="2">
    <source>
        <dbReference type="EMBL" id="MFC5475382.1"/>
    </source>
</evidence>
<dbReference type="EMBL" id="JBHSMT010000026">
    <property type="protein sequence ID" value="MFC5475382.1"/>
    <property type="molecule type" value="Genomic_DNA"/>
</dbReference>
<sequence>MSRYLLLFLCFAIVATSAAESKLPMQVVAAKGAIAADKPFTGRFLGNGRACSGALYVRTKTIEWHSTYSACKQSRYQIIEQDMTGKEPRIAYLLKQRSKHCQHAVIELRHYNKQVWDANGYPSLEAYQKRDLPDWKDSLLSDREILSCGMLKAD</sequence>